<reference evidence="8 9" key="1">
    <citation type="submission" date="2024-06" db="EMBL/GenBank/DDBJ databases">
        <authorList>
            <person name="Kraege A."/>
            <person name="Thomma B."/>
        </authorList>
    </citation>
    <scope>NUCLEOTIDE SEQUENCE [LARGE SCALE GENOMIC DNA]</scope>
</reference>
<dbReference type="PANTHER" id="PTHR47249:SF1">
    <property type="entry name" value="VACUOLAR PROTEIN 8"/>
    <property type="match status" value="1"/>
</dbReference>
<accession>A0ABP1FUS7</accession>
<sequence length="459" mass="47260">MRACARARAAVSRAVQSATECGPRAGASVPLLAGICSSTRAQLVHPVVHQMPSRAHLAVVLGAAAAACLSQTVAINGPEQLEPDALEDLARDLSSTNTADKERAVSMLSSLTLYLEYHSAMMKAGVFPALIKAILDARMVPQVRVIALGCAADLLKENEAKKIAANNSEFIPTLLNALKSEGGWENGPEEGGIARASSARALAELCAAPELHTTISRSGAARALAEHGAEAAEVSRSEDKTYSSLSEVPGTMVERHAVEDERFTAGALYNLASSSTGVTCILDAGDNAVLGLGRWASSKDPILQRYGVGALSRVGTSSPRAFGAVVDAGCLPALVAACNSDDAQAQCFAAGAIGKLVNFGGEPAHLLLQAQAPSALMTMLEGTKAAGPGRVSGNSKGVMRGVQSCAVRAILSTLSSQSFSKELLDAGLLPKVQKLLDSGLDAKTDAELIKGLGEILGRT</sequence>
<dbReference type="Gene3D" id="1.25.10.10">
    <property type="entry name" value="Leucine-rich Repeat Variant"/>
    <property type="match status" value="2"/>
</dbReference>
<gene>
    <name evidence="8" type="primary">g3482</name>
    <name evidence="8" type="ORF">VP750_LOCUS2971</name>
</gene>
<dbReference type="PANTHER" id="PTHR47249">
    <property type="entry name" value="VACUOLAR PROTEIN 8"/>
    <property type="match status" value="1"/>
</dbReference>
<proteinExistence type="inferred from homology"/>
<keyword evidence="4" id="KW-0677">Repeat</keyword>
<evidence type="ECO:0000313" key="9">
    <source>
        <dbReference type="Proteomes" id="UP001497392"/>
    </source>
</evidence>
<dbReference type="EMBL" id="CAXHTA020000005">
    <property type="protein sequence ID" value="CAL5221312.1"/>
    <property type="molecule type" value="Genomic_DNA"/>
</dbReference>
<evidence type="ECO:0000256" key="4">
    <source>
        <dbReference type="ARBA" id="ARBA00022737"/>
    </source>
</evidence>
<dbReference type="InterPro" id="IPR016024">
    <property type="entry name" value="ARM-type_fold"/>
</dbReference>
<dbReference type="InterPro" id="IPR011989">
    <property type="entry name" value="ARM-like"/>
</dbReference>
<dbReference type="SUPFAM" id="SSF48371">
    <property type="entry name" value="ARM repeat"/>
    <property type="match status" value="1"/>
</dbReference>
<comment type="subcellular location">
    <subcellularLocation>
        <location evidence="1">Vacuole membrane</location>
        <topology evidence="1">Lipid-anchor</topology>
    </subcellularLocation>
</comment>
<dbReference type="Pfam" id="PF00514">
    <property type="entry name" value="Arm"/>
    <property type="match status" value="1"/>
</dbReference>
<name>A0ABP1FUS7_9CHLO</name>
<keyword evidence="5" id="KW-0472">Membrane</keyword>
<protein>
    <recommendedName>
        <fullName evidence="7">Vacuolar protein 8</fullName>
    </recommendedName>
</protein>
<organism evidence="8 9">
    <name type="scientific">Coccomyxa viridis</name>
    <dbReference type="NCBI Taxonomy" id="1274662"/>
    <lineage>
        <taxon>Eukaryota</taxon>
        <taxon>Viridiplantae</taxon>
        <taxon>Chlorophyta</taxon>
        <taxon>core chlorophytes</taxon>
        <taxon>Trebouxiophyceae</taxon>
        <taxon>Trebouxiophyceae incertae sedis</taxon>
        <taxon>Coccomyxaceae</taxon>
        <taxon>Coccomyxa</taxon>
    </lineage>
</organism>
<evidence type="ECO:0000256" key="3">
    <source>
        <dbReference type="ARBA" id="ARBA00022554"/>
    </source>
</evidence>
<evidence type="ECO:0000313" key="8">
    <source>
        <dbReference type="EMBL" id="CAL5221312.1"/>
    </source>
</evidence>
<dbReference type="Proteomes" id="UP001497392">
    <property type="component" value="Unassembled WGS sequence"/>
</dbReference>
<evidence type="ECO:0000256" key="5">
    <source>
        <dbReference type="ARBA" id="ARBA00023136"/>
    </source>
</evidence>
<comment type="caution">
    <text evidence="8">The sequence shown here is derived from an EMBL/GenBank/DDBJ whole genome shotgun (WGS) entry which is preliminary data.</text>
</comment>
<evidence type="ECO:0000256" key="1">
    <source>
        <dbReference type="ARBA" id="ARBA00004592"/>
    </source>
</evidence>
<evidence type="ECO:0000256" key="6">
    <source>
        <dbReference type="ARBA" id="ARBA00023288"/>
    </source>
</evidence>
<evidence type="ECO:0000256" key="2">
    <source>
        <dbReference type="ARBA" id="ARBA00005462"/>
    </source>
</evidence>
<keyword evidence="3" id="KW-0926">Vacuole</keyword>
<comment type="similarity">
    <text evidence="2">Belongs to the beta-catenin family.</text>
</comment>
<dbReference type="InterPro" id="IPR000225">
    <property type="entry name" value="Armadillo"/>
</dbReference>
<evidence type="ECO:0000256" key="7">
    <source>
        <dbReference type="ARBA" id="ARBA00026209"/>
    </source>
</evidence>
<keyword evidence="9" id="KW-1185">Reference proteome</keyword>
<dbReference type="InterPro" id="IPR045156">
    <property type="entry name" value="Vac8"/>
</dbReference>
<keyword evidence="6" id="KW-0449">Lipoprotein</keyword>